<reference evidence="4 5" key="1">
    <citation type="submission" date="2023-05" db="EMBL/GenBank/DDBJ databases">
        <title>B98-5 Cell Line De Novo Hybrid Assembly: An Optical Mapping Approach.</title>
        <authorList>
            <person name="Kananen K."/>
            <person name="Auerbach J.A."/>
            <person name="Kautto E."/>
            <person name="Blachly J.S."/>
        </authorList>
    </citation>
    <scope>NUCLEOTIDE SEQUENCE [LARGE SCALE GENOMIC DNA]</scope>
    <source>
        <strain evidence="4">B95-8</strain>
        <tissue evidence="4">Cell line</tissue>
    </source>
</reference>
<dbReference type="PANTHER" id="PTHR46358">
    <property type="entry name" value="TONSOKU-LIKE PROTEIN"/>
    <property type="match status" value="1"/>
</dbReference>
<comment type="caution">
    <text evidence="4">The sequence shown here is derived from an EMBL/GenBank/DDBJ whole genome shotgun (WGS) entry which is preliminary data.</text>
</comment>
<dbReference type="InterPro" id="IPR052311">
    <property type="entry name" value="MMS22L-TONSL_complex_comp"/>
</dbReference>
<evidence type="ECO:0000313" key="4">
    <source>
        <dbReference type="EMBL" id="KAK2095253.1"/>
    </source>
</evidence>
<proteinExistence type="predicted"/>
<dbReference type="EMBL" id="JASSZA010000013">
    <property type="protein sequence ID" value="KAK2095253.1"/>
    <property type="molecule type" value="Genomic_DNA"/>
</dbReference>
<keyword evidence="3" id="KW-0539">Nucleus</keyword>
<name>A0ABQ9UDV6_SAGOE</name>
<evidence type="ECO:0000313" key="5">
    <source>
        <dbReference type="Proteomes" id="UP001266305"/>
    </source>
</evidence>
<protein>
    <submittedName>
        <fullName evidence="4">Uncharacterized protein</fullName>
    </submittedName>
</protein>
<dbReference type="PANTHER" id="PTHR46358:SF1">
    <property type="entry name" value="TONSOKU-LIKE PROTEIN"/>
    <property type="match status" value="1"/>
</dbReference>
<evidence type="ECO:0000256" key="1">
    <source>
        <dbReference type="ARBA" id="ARBA00004123"/>
    </source>
</evidence>
<comment type="subcellular location">
    <subcellularLocation>
        <location evidence="1">Nucleus</location>
    </subcellularLocation>
</comment>
<accession>A0ABQ9UDV6</accession>
<organism evidence="4 5">
    <name type="scientific">Saguinus oedipus</name>
    <name type="common">Cotton-top tamarin</name>
    <name type="synonym">Oedipomidas oedipus</name>
    <dbReference type="NCBI Taxonomy" id="9490"/>
    <lineage>
        <taxon>Eukaryota</taxon>
        <taxon>Metazoa</taxon>
        <taxon>Chordata</taxon>
        <taxon>Craniata</taxon>
        <taxon>Vertebrata</taxon>
        <taxon>Euteleostomi</taxon>
        <taxon>Mammalia</taxon>
        <taxon>Eutheria</taxon>
        <taxon>Euarchontoglires</taxon>
        <taxon>Primates</taxon>
        <taxon>Haplorrhini</taxon>
        <taxon>Platyrrhini</taxon>
        <taxon>Cebidae</taxon>
        <taxon>Callitrichinae</taxon>
        <taxon>Saguinus</taxon>
    </lineage>
</organism>
<keyword evidence="5" id="KW-1185">Reference proteome</keyword>
<dbReference type="Proteomes" id="UP001266305">
    <property type="component" value="Unassembled WGS sequence"/>
</dbReference>
<sequence length="78" mass="8859">MKDHLGAVRHYEEELRLRSGNVLEEAKTWLNIALSREEAGDAYELLAPCFQKALSCAQQAQRPQLQVQEHVPHIPAPQ</sequence>
<evidence type="ECO:0000256" key="2">
    <source>
        <dbReference type="ARBA" id="ARBA00022737"/>
    </source>
</evidence>
<keyword evidence="2" id="KW-0677">Repeat</keyword>
<evidence type="ECO:0000256" key="3">
    <source>
        <dbReference type="ARBA" id="ARBA00023242"/>
    </source>
</evidence>
<gene>
    <name evidence="4" type="ORF">P7K49_026669</name>
</gene>